<dbReference type="EMBL" id="RXPE01000008">
    <property type="protein sequence ID" value="RTR28057.1"/>
    <property type="molecule type" value="Genomic_DNA"/>
</dbReference>
<accession>A0A3S0I5P9</accession>
<proteinExistence type="predicted"/>
<protein>
    <submittedName>
        <fullName evidence="1">Uncharacterized protein</fullName>
    </submittedName>
</protein>
<dbReference type="RefSeq" id="WP_126351833.1">
    <property type="nucleotide sequence ID" value="NZ_RXPE01000008.1"/>
</dbReference>
<sequence>MMISLKNQMAQSSALKPREALKGGYFVSEEQTYAITRLRLSSEVKGENLSEILHMAQRRPLQNVSYVTFSSSLELSELFYPFAALLNSRALPLPCPYGKVQL</sequence>
<dbReference type="AlphaFoldDB" id="A0A3S0I5P9"/>
<gene>
    <name evidence="1" type="ORF">EJ104_05920</name>
</gene>
<evidence type="ECO:0000313" key="1">
    <source>
        <dbReference type="EMBL" id="RTR28057.1"/>
    </source>
</evidence>
<comment type="caution">
    <text evidence="1">The sequence shown here is derived from an EMBL/GenBank/DDBJ whole genome shotgun (WGS) entry which is preliminary data.</text>
</comment>
<dbReference type="Proteomes" id="UP000277766">
    <property type="component" value="Unassembled WGS sequence"/>
</dbReference>
<organism evidence="1 2">
    <name type="scientific">Deinococcus radiophilus</name>
    <dbReference type="NCBI Taxonomy" id="32062"/>
    <lineage>
        <taxon>Bacteria</taxon>
        <taxon>Thermotogati</taxon>
        <taxon>Deinococcota</taxon>
        <taxon>Deinococci</taxon>
        <taxon>Deinococcales</taxon>
        <taxon>Deinococcaceae</taxon>
        <taxon>Deinococcus</taxon>
    </lineage>
</organism>
<keyword evidence="2" id="KW-1185">Reference proteome</keyword>
<reference evidence="1 2" key="1">
    <citation type="submission" date="2018-12" db="EMBL/GenBank/DDBJ databases">
        <title>Deinococcus radiophilus ATCC 27603 genome sequencing and assembly.</title>
        <authorList>
            <person name="Maclea K.S."/>
            <person name="Maynard C.R."/>
        </authorList>
    </citation>
    <scope>NUCLEOTIDE SEQUENCE [LARGE SCALE GENOMIC DNA]</scope>
    <source>
        <strain evidence="1 2">ATCC 27603</strain>
    </source>
</reference>
<evidence type="ECO:0000313" key="2">
    <source>
        <dbReference type="Proteomes" id="UP000277766"/>
    </source>
</evidence>
<name>A0A3S0I5P9_9DEIO</name>